<gene>
    <name evidence="1" type="primary">Contig6932.g7428</name>
    <name evidence="1" type="ORF">STYLEM_7520</name>
</gene>
<proteinExistence type="predicted"/>
<accession>A0A078A9J6</accession>
<dbReference type="AlphaFoldDB" id="A0A078A9J6"/>
<dbReference type="Proteomes" id="UP000039865">
    <property type="component" value="Unassembled WGS sequence"/>
</dbReference>
<evidence type="ECO:0000313" key="2">
    <source>
        <dbReference type="Proteomes" id="UP000039865"/>
    </source>
</evidence>
<dbReference type="InParanoid" id="A0A078A9J6"/>
<dbReference type="EMBL" id="CCKQ01007185">
    <property type="protein sequence ID" value="CDW78541.1"/>
    <property type="molecule type" value="Genomic_DNA"/>
</dbReference>
<organism evidence="1 2">
    <name type="scientific">Stylonychia lemnae</name>
    <name type="common">Ciliate</name>
    <dbReference type="NCBI Taxonomy" id="5949"/>
    <lineage>
        <taxon>Eukaryota</taxon>
        <taxon>Sar</taxon>
        <taxon>Alveolata</taxon>
        <taxon>Ciliophora</taxon>
        <taxon>Intramacronucleata</taxon>
        <taxon>Spirotrichea</taxon>
        <taxon>Stichotrichia</taxon>
        <taxon>Sporadotrichida</taxon>
        <taxon>Oxytrichidae</taxon>
        <taxon>Stylonychinae</taxon>
        <taxon>Stylonychia</taxon>
    </lineage>
</organism>
<evidence type="ECO:0000313" key="1">
    <source>
        <dbReference type="EMBL" id="CDW78541.1"/>
    </source>
</evidence>
<reference evidence="1 2" key="1">
    <citation type="submission" date="2014-06" db="EMBL/GenBank/DDBJ databases">
        <authorList>
            <person name="Swart Estienne"/>
        </authorList>
    </citation>
    <scope>NUCLEOTIDE SEQUENCE [LARGE SCALE GENOMIC DNA]</scope>
    <source>
        <strain evidence="1 2">130c</strain>
    </source>
</reference>
<keyword evidence="2" id="KW-1185">Reference proteome</keyword>
<protein>
    <submittedName>
        <fullName evidence="1">Uncharacterized protein</fullName>
    </submittedName>
</protein>
<sequence length="308" mass="35130">MKPSLEFSEDPYITTKNFAVFTPTLDSIEKLYKTNTFQPPSRVRTNNYSSQRNLHAIQDQNDEQNEMKSQKAFPQTPKSQASYRSGKILQSNQAIEDYANLIDKFSRGGQRLTQDNLQRVSSSQNFHGKEGGAQLLHKLKSYKTNSTVQVLQGLPLKTAQGQKLYEQQNNNLVNTQASGLGRSMKKTISYPGLPWIQLDVQKKYEDPFSKRNFIRTQGAFRASGQESVEDMIMMSRTISQNLKTMLHQQRDSNYLTANRLISVPKIVTHPAQQKVSLGKRFLIAENDAHQRETNTGYSRKANGTFYNH</sequence>
<name>A0A078A9J6_STYLE</name>